<gene>
    <name evidence="2" type="ORF">J2S00_003650</name>
</gene>
<name>A0ABU0CWL0_9BACI</name>
<dbReference type="SUPFAM" id="SSF54637">
    <property type="entry name" value="Thioesterase/thiol ester dehydrase-isomerase"/>
    <property type="match status" value="1"/>
</dbReference>
<dbReference type="InterPro" id="IPR029069">
    <property type="entry name" value="HotDog_dom_sf"/>
</dbReference>
<dbReference type="PANTHER" id="PTHR43841">
    <property type="entry name" value="3-HYDROXYACYL-THIOESTER DEHYDRATASE HTDX-RELATED"/>
    <property type="match status" value="1"/>
</dbReference>
<dbReference type="Gene3D" id="3.10.129.10">
    <property type="entry name" value="Hotdog Thioesterase"/>
    <property type="match status" value="1"/>
</dbReference>
<dbReference type="PANTHER" id="PTHR43841:SF3">
    <property type="entry name" value="(3R)-HYDROXYACYL-ACP DEHYDRATASE SUBUNIT HADB"/>
    <property type="match status" value="1"/>
</dbReference>
<accession>A0ABU0CWL0</accession>
<protein>
    <submittedName>
        <fullName evidence="2">Acyl dehydratase</fullName>
    </submittedName>
</protein>
<feature type="domain" description="MaoC-like" evidence="1">
    <location>
        <begin position="7"/>
        <end position="66"/>
    </location>
</feature>
<dbReference type="Pfam" id="PF01575">
    <property type="entry name" value="MaoC_dehydratas"/>
    <property type="match status" value="1"/>
</dbReference>
<evidence type="ECO:0000313" key="3">
    <source>
        <dbReference type="Proteomes" id="UP001232445"/>
    </source>
</evidence>
<dbReference type="InterPro" id="IPR002539">
    <property type="entry name" value="MaoC-like_dom"/>
</dbReference>
<sequence length="67" mass="7251">MAVRWNIGQELDPLTIPPVSRLELIKYAGASGDYNPIHTIDEEAAKAGLSGVIAHGMLTMAKMARLF</sequence>
<evidence type="ECO:0000259" key="1">
    <source>
        <dbReference type="Pfam" id="PF01575"/>
    </source>
</evidence>
<comment type="caution">
    <text evidence="2">The sequence shown here is derived from an EMBL/GenBank/DDBJ whole genome shotgun (WGS) entry which is preliminary data.</text>
</comment>
<evidence type="ECO:0000313" key="2">
    <source>
        <dbReference type="EMBL" id="MDQ0340810.1"/>
    </source>
</evidence>
<dbReference type="PRINTS" id="PR01483">
    <property type="entry name" value="FASYNTHASE"/>
</dbReference>
<dbReference type="InterPro" id="IPR003965">
    <property type="entry name" value="Fatty_acid_synthase"/>
</dbReference>
<keyword evidence="3" id="KW-1185">Reference proteome</keyword>
<dbReference type="EMBL" id="JAUSUQ010000020">
    <property type="protein sequence ID" value="MDQ0340810.1"/>
    <property type="molecule type" value="Genomic_DNA"/>
</dbReference>
<organism evidence="2 3">
    <name type="scientific">Caldalkalibacillus uzonensis</name>
    <dbReference type="NCBI Taxonomy" id="353224"/>
    <lineage>
        <taxon>Bacteria</taxon>
        <taxon>Bacillati</taxon>
        <taxon>Bacillota</taxon>
        <taxon>Bacilli</taxon>
        <taxon>Bacillales</taxon>
        <taxon>Bacillaceae</taxon>
        <taxon>Caldalkalibacillus</taxon>
    </lineage>
</organism>
<reference evidence="2 3" key="1">
    <citation type="submission" date="2023-07" db="EMBL/GenBank/DDBJ databases">
        <title>Genomic Encyclopedia of Type Strains, Phase IV (KMG-IV): sequencing the most valuable type-strain genomes for metagenomic binning, comparative biology and taxonomic classification.</title>
        <authorList>
            <person name="Goeker M."/>
        </authorList>
    </citation>
    <scope>NUCLEOTIDE SEQUENCE [LARGE SCALE GENOMIC DNA]</scope>
    <source>
        <strain evidence="2 3">DSM 17740</strain>
    </source>
</reference>
<proteinExistence type="predicted"/>
<dbReference type="Proteomes" id="UP001232445">
    <property type="component" value="Unassembled WGS sequence"/>
</dbReference>